<keyword evidence="1" id="KW-1133">Transmembrane helix</keyword>
<feature type="transmembrane region" description="Helical" evidence="1">
    <location>
        <begin position="212"/>
        <end position="230"/>
    </location>
</feature>
<evidence type="ECO:0000313" key="4">
    <source>
        <dbReference type="Proteomes" id="UP000539111"/>
    </source>
</evidence>
<sequence length="278" mass="30040">MAGIKSKGTHRFPWWEGLIYLLVLLVASELLIALQSLIGTALGTGSDNSAQWVQFAPALGVVAVIVYRRFTGRDSTDLLDSVRANGVVWRRVITGIIAAAVGVLGWLLIMRALGVTDRIFTPVDEGGALPTILIWTLLGSFGEEFGWRAYLQPKLQNRLGFWLGTASAGLFWGAWHIQIFTQAPLFVLGFLTTTVALSFIMAFLIRGQKIGSLWIAGSVHASFDLLGYLRGPGAGTGPAEQWLQALVVVAVAVVVGLLTRTIISDNDHTQSRAGRVIE</sequence>
<dbReference type="AlphaFoldDB" id="A0A7Z0D138"/>
<dbReference type="PANTHER" id="PTHR35797">
    <property type="entry name" value="PROTEASE-RELATED"/>
    <property type="match status" value="1"/>
</dbReference>
<dbReference type="GO" id="GO:0004175">
    <property type="term" value="F:endopeptidase activity"/>
    <property type="evidence" value="ECO:0007669"/>
    <property type="project" value="UniProtKB-ARBA"/>
</dbReference>
<gene>
    <name evidence="3" type="ORF">BJY26_000584</name>
</gene>
<dbReference type="PANTHER" id="PTHR35797:SF1">
    <property type="entry name" value="PROTEASE"/>
    <property type="match status" value="1"/>
</dbReference>
<dbReference type="RefSeq" id="WP_179425505.1">
    <property type="nucleotide sequence ID" value="NZ_JACBZP010000001.1"/>
</dbReference>
<dbReference type="InterPro" id="IPR003675">
    <property type="entry name" value="Rce1/LyrA-like_dom"/>
</dbReference>
<comment type="caution">
    <text evidence="3">The sequence shown here is derived from an EMBL/GenBank/DDBJ whole genome shotgun (WGS) entry which is preliminary data.</text>
</comment>
<feature type="domain" description="CAAX prenyl protease 2/Lysostaphin resistance protein A-like" evidence="2">
    <location>
        <begin position="128"/>
        <end position="225"/>
    </location>
</feature>
<keyword evidence="1" id="KW-0472">Membrane</keyword>
<dbReference type="EMBL" id="JACBZP010000001">
    <property type="protein sequence ID" value="NYI66278.1"/>
    <property type="molecule type" value="Genomic_DNA"/>
</dbReference>
<keyword evidence="1" id="KW-0812">Transmembrane</keyword>
<protein>
    <submittedName>
        <fullName evidence="3">Membrane protease YdiL (CAAX protease family)</fullName>
    </submittedName>
</protein>
<name>A0A7Z0D138_9MICO</name>
<evidence type="ECO:0000259" key="2">
    <source>
        <dbReference type="Pfam" id="PF02517"/>
    </source>
</evidence>
<dbReference type="InterPro" id="IPR042150">
    <property type="entry name" value="MmRce1-like"/>
</dbReference>
<feature type="transmembrane region" description="Helical" evidence="1">
    <location>
        <begin position="50"/>
        <end position="67"/>
    </location>
</feature>
<dbReference type="Proteomes" id="UP000539111">
    <property type="component" value="Unassembled WGS sequence"/>
</dbReference>
<reference evidence="3 4" key="1">
    <citation type="submission" date="2020-07" db="EMBL/GenBank/DDBJ databases">
        <title>Sequencing the genomes of 1000 actinobacteria strains.</title>
        <authorList>
            <person name="Klenk H.-P."/>
        </authorList>
    </citation>
    <scope>NUCLEOTIDE SEQUENCE [LARGE SCALE GENOMIC DNA]</scope>
    <source>
        <strain evidence="3 4">DSM 26341</strain>
    </source>
</reference>
<feature type="transmembrane region" description="Helical" evidence="1">
    <location>
        <begin position="159"/>
        <end position="177"/>
    </location>
</feature>
<organism evidence="3 4">
    <name type="scientific">Spelaeicoccus albus</name>
    <dbReference type="NCBI Taxonomy" id="1280376"/>
    <lineage>
        <taxon>Bacteria</taxon>
        <taxon>Bacillati</taxon>
        <taxon>Actinomycetota</taxon>
        <taxon>Actinomycetes</taxon>
        <taxon>Micrococcales</taxon>
        <taxon>Brevibacteriaceae</taxon>
        <taxon>Spelaeicoccus</taxon>
    </lineage>
</organism>
<accession>A0A7Z0D138</accession>
<dbReference type="Pfam" id="PF02517">
    <property type="entry name" value="Rce1-like"/>
    <property type="match status" value="1"/>
</dbReference>
<feature type="transmembrane region" description="Helical" evidence="1">
    <location>
        <begin position="129"/>
        <end position="147"/>
    </location>
</feature>
<dbReference type="GO" id="GO:0080120">
    <property type="term" value="P:CAAX-box protein maturation"/>
    <property type="evidence" value="ECO:0007669"/>
    <property type="project" value="UniProtKB-ARBA"/>
</dbReference>
<evidence type="ECO:0000313" key="3">
    <source>
        <dbReference type="EMBL" id="NYI66278.1"/>
    </source>
</evidence>
<proteinExistence type="predicted"/>
<keyword evidence="3" id="KW-0378">Hydrolase</keyword>
<dbReference type="GO" id="GO:0006508">
    <property type="term" value="P:proteolysis"/>
    <property type="evidence" value="ECO:0007669"/>
    <property type="project" value="UniProtKB-KW"/>
</dbReference>
<keyword evidence="4" id="KW-1185">Reference proteome</keyword>
<evidence type="ECO:0000256" key="1">
    <source>
        <dbReference type="SAM" id="Phobius"/>
    </source>
</evidence>
<feature type="transmembrane region" description="Helical" evidence="1">
    <location>
        <begin position="12"/>
        <end position="38"/>
    </location>
</feature>
<feature type="transmembrane region" description="Helical" evidence="1">
    <location>
        <begin position="183"/>
        <end position="205"/>
    </location>
</feature>
<feature type="transmembrane region" description="Helical" evidence="1">
    <location>
        <begin position="88"/>
        <end position="109"/>
    </location>
</feature>
<keyword evidence="3" id="KW-0645">Protease</keyword>
<feature type="transmembrane region" description="Helical" evidence="1">
    <location>
        <begin position="242"/>
        <end position="263"/>
    </location>
</feature>